<organism evidence="2 3">
    <name type="scientific">Caerostris darwini</name>
    <dbReference type="NCBI Taxonomy" id="1538125"/>
    <lineage>
        <taxon>Eukaryota</taxon>
        <taxon>Metazoa</taxon>
        <taxon>Ecdysozoa</taxon>
        <taxon>Arthropoda</taxon>
        <taxon>Chelicerata</taxon>
        <taxon>Arachnida</taxon>
        <taxon>Araneae</taxon>
        <taxon>Araneomorphae</taxon>
        <taxon>Entelegynae</taxon>
        <taxon>Araneoidea</taxon>
        <taxon>Araneidae</taxon>
        <taxon>Caerostris</taxon>
    </lineage>
</organism>
<name>A0AAV4RLP2_9ARAC</name>
<evidence type="ECO:0008006" key="4">
    <source>
        <dbReference type="Google" id="ProtNLM"/>
    </source>
</evidence>
<comment type="caution">
    <text evidence="2">The sequence shown here is derived from an EMBL/GenBank/DDBJ whole genome shotgun (WGS) entry which is preliminary data.</text>
</comment>
<evidence type="ECO:0000256" key="1">
    <source>
        <dbReference type="SAM" id="MobiDB-lite"/>
    </source>
</evidence>
<accession>A0AAV4RLP2</accession>
<sequence length="99" mass="11515">MVFCEMVMVRMLCSICIPSEESFRKTQLGGIGSKTSERKLRALIPKWRFLLVLFASRAASLLKTAREGRKWKNKKIKKSSPRTSFHNSERESRFCRMAD</sequence>
<proteinExistence type="predicted"/>
<feature type="compositionally biased region" description="Basic and acidic residues" evidence="1">
    <location>
        <begin position="87"/>
        <end position="99"/>
    </location>
</feature>
<feature type="region of interest" description="Disordered" evidence="1">
    <location>
        <begin position="72"/>
        <end position="99"/>
    </location>
</feature>
<gene>
    <name evidence="2" type="ORF">CDAR_591031</name>
</gene>
<keyword evidence="3" id="KW-1185">Reference proteome</keyword>
<dbReference type="Proteomes" id="UP001054837">
    <property type="component" value="Unassembled WGS sequence"/>
</dbReference>
<dbReference type="EMBL" id="BPLQ01006436">
    <property type="protein sequence ID" value="GIY22390.1"/>
    <property type="molecule type" value="Genomic_DNA"/>
</dbReference>
<protein>
    <recommendedName>
        <fullName evidence="4">Secreted protein</fullName>
    </recommendedName>
</protein>
<evidence type="ECO:0000313" key="3">
    <source>
        <dbReference type="Proteomes" id="UP001054837"/>
    </source>
</evidence>
<reference evidence="2 3" key="1">
    <citation type="submission" date="2021-06" db="EMBL/GenBank/DDBJ databases">
        <title>Caerostris darwini draft genome.</title>
        <authorList>
            <person name="Kono N."/>
            <person name="Arakawa K."/>
        </authorList>
    </citation>
    <scope>NUCLEOTIDE SEQUENCE [LARGE SCALE GENOMIC DNA]</scope>
</reference>
<evidence type="ECO:0000313" key="2">
    <source>
        <dbReference type="EMBL" id="GIY22390.1"/>
    </source>
</evidence>
<dbReference type="AlphaFoldDB" id="A0AAV4RLP2"/>